<evidence type="ECO:0000313" key="2">
    <source>
        <dbReference type="EMBL" id="GIF56067.1"/>
    </source>
</evidence>
<proteinExistence type="predicted"/>
<dbReference type="Proteomes" id="UP000624325">
    <property type="component" value="Unassembled WGS sequence"/>
</dbReference>
<keyword evidence="1" id="KW-0472">Membrane</keyword>
<reference evidence="2 3" key="1">
    <citation type="submission" date="2021-01" db="EMBL/GenBank/DDBJ databases">
        <title>Whole genome shotgun sequence of Asanoa iriomotensis NBRC 100142.</title>
        <authorList>
            <person name="Komaki H."/>
            <person name="Tamura T."/>
        </authorList>
    </citation>
    <scope>NUCLEOTIDE SEQUENCE [LARGE SCALE GENOMIC DNA]</scope>
    <source>
        <strain evidence="2 3">NBRC 100142</strain>
    </source>
</reference>
<evidence type="ECO:0000313" key="3">
    <source>
        <dbReference type="Proteomes" id="UP000624325"/>
    </source>
</evidence>
<evidence type="ECO:0000256" key="1">
    <source>
        <dbReference type="SAM" id="Phobius"/>
    </source>
</evidence>
<feature type="transmembrane region" description="Helical" evidence="1">
    <location>
        <begin position="69"/>
        <end position="87"/>
    </location>
</feature>
<sequence>MIATTALLAFLAGFWGGNGLPYFVAGSTGDGRNPGPFADSPAGNVLVGWVMLVGAALLWHYAHVPSDPLVGWSAAALGVLAVGLIHSRTWRHNPWPWRKARTR</sequence>
<dbReference type="EMBL" id="BONC01000011">
    <property type="protein sequence ID" value="GIF56067.1"/>
    <property type="molecule type" value="Genomic_DNA"/>
</dbReference>
<feature type="transmembrane region" description="Helical" evidence="1">
    <location>
        <begin position="43"/>
        <end position="62"/>
    </location>
</feature>
<organism evidence="2 3">
    <name type="scientific">Asanoa iriomotensis</name>
    <dbReference type="NCBI Taxonomy" id="234613"/>
    <lineage>
        <taxon>Bacteria</taxon>
        <taxon>Bacillati</taxon>
        <taxon>Actinomycetota</taxon>
        <taxon>Actinomycetes</taxon>
        <taxon>Micromonosporales</taxon>
        <taxon>Micromonosporaceae</taxon>
        <taxon>Asanoa</taxon>
    </lineage>
</organism>
<keyword evidence="3" id="KW-1185">Reference proteome</keyword>
<keyword evidence="1" id="KW-0812">Transmembrane</keyword>
<gene>
    <name evidence="2" type="ORF">Air01nite_21620</name>
</gene>
<dbReference type="RefSeq" id="WP_203701856.1">
    <property type="nucleotide sequence ID" value="NZ_BAAALU010000008.1"/>
</dbReference>
<name>A0ABQ4BZX6_9ACTN</name>
<comment type="caution">
    <text evidence="2">The sequence shown here is derived from an EMBL/GenBank/DDBJ whole genome shotgun (WGS) entry which is preliminary data.</text>
</comment>
<accession>A0ABQ4BZX6</accession>
<keyword evidence="1" id="KW-1133">Transmembrane helix</keyword>
<protein>
    <submittedName>
        <fullName evidence="2">Uncharacterized protein</fullName>
    </submittedName>
</protein>